<sequence length="383" mass="42822">MGLRSLLSRIMNAKSNEVISIKTVGYDDEARIAVQAYAIQVVVEILAALVSKCEIKTYRDGKSFRGEEWYLFNVKPNVNQTAVQFKNELVRKTLVRGESLVVSAGKQIICADSWSTQEYALYPNRFSQVARGSFTFQKTFDMGDVLYLTYSNGGVRQILTEMLDEHNRFLETASSTYVKSGGQKGILEITPLAQGQPDFEEKFDVLMNNYFKTYFDAKNAVLPLWGGMKYTSQTAGETKRTVSEATDYISMLNDALEKAAIAFNVSPAIVKGNVENISEALSMTLTSAVDPFAKMLSDEITAKRYTKEQVLRGCYAKVCTNNLKHLDVLEMANAVDKLIASGFYSTNELREKTGEERIPEAWADKHTRTKNYETIEGGGNSNE</sequence>
<evidence type="ECO:0000313" key="3">
    <source>
        <dbReference type="Proteomes" id="UP001213042"/>
    </source>
</evidence>
<dbReference type="EMBL" id="JAQMLU010000029">
    <property type="protein sequence ID" value="MDB8751312.1"/>
    <property type="molecule type" value="Genomic_DNA"/>
</dbReference>
<feature type="region of interest" description="Disordered" evidence="1">
    <location>
        <begin position="354"/>
        <end position="383"/>
    </location>
</feature>
<feature type="compositionally biased region" description="Basic and acidic residues" evidence="1">
    <location>
        <begin position="354"/>
        <end position="373"/>
    </location>
</feature>
<dbReference type="AlphaFoldDB" id="A0AAW6EM03"/>
<evidence type="ECO:0000313" key="2">
    <source>
        <dbReference type="EMBL" id="MDB8751312.1"/>
    </source>
</evidence>
<proteinExistence type="predicted"/>
<evidence type="ECO:0000256" key="1">
    <source>
        <dbReference type="SAM" id="MobiDB-lite"/>
    </source>
</evidence>
<protein>
    <submittedName>
        <fullName evidence="2">Phage portal protein</fullName>
    </submittedName>
</protein>
<name>A0AAW6EM03_9FIRM</name>
<comment type="caution">
    <text evidence="2">The sequence shown here is derived from an EMBL/GenBank/DDBJ whole genome shotgun (WGS) entry which is preliminary data.</text>
</comment>
<dbReference type="NCBIfam" id="TIGR01537">
    <property type="entry name" value="portal_HK97"/>
    <property type="match status" value="1"/>
</dbReference>
<dbReference type="RefSeq" id="WP_195221746.1">
    <property type="nucleotide sequence ID" value="NZ_JADMWL010000028.1"/>
</dbReference>
<accession>A0AAW6EM03</accession>
<dbReference type="Proteomes" id="UP001213042">
    <property type="component" value="Unassembled WGS sequence"/>
</dbReference>
<organism evidence="2 3">
    <name type="scientific">Ruminococcus bicirculans</name>
    <name type="common">ex Wegman et al. 2014</name>
    <dbReference type="NCBI Taxonomy" id="1160721"/>
    <lineage>
        <taxon>Bacteria</taxon>
        <taxon>Bacillati</taxon>
        <taxon>Bacillota</taxon>
        <taxon>Clostridia</taxon>
        <taxon>Eubacteriales</taxon>
        <taxon>Oscillospiraceae</taxon>
        <taxon>Ruminococcus</taxon>
    </lineage>
</organism>
<dbReference type="InterPro" id="IPR006944">
    <property type="entry name" value="Phage/GTA_portal"/>
</dbReference>
<dbReference type="InterPro" id="IPR006427">
    <property type="entry name" value="Portal_HK97"/>
</dbReference>
<gene>
    <name evidence="2" type="ORF">PNW00_12765</name>
</gene>
<reference evidence="2" key="1">
    <citation type="submission" date="2023-01" db="EMBL/GenBank/DDBJ databases">
        <title>Human gut microbiome strain richness.</title>
        <authorList>
            <person name="Chen-Liaw A."/>
        </authorList>
    </citation>
    <scope>NUCLEOTIDE SEQUENCE</scope>
    <source>
        <strain evidence="2">D43st1_D9_D43t1_170807</strain>
    </source>
</reference>
<dbReference type="Pfam" id="PF04860">
    <property type="entry name" value="Phage_portal"/>
    <property type="match status" value="1"/>
</dbReference>